<evidence type="ECO:0000259" key="6">
    <source>
        <dbReference type="PROSITE" id="PS51551"/>
    </source>
</evidence>
<keyword evidence="5" id="KW-0325">Glycoprotein</keyword>
<evidence type="ECO:0000256" key="4">
    <source>
        <dbReference type="ARBA" id="ARBA00023157"/>
    </source>
</evidence>
<dbReference type="Proteomes" id="UP001549366">
    <property type="component" value="Unassembled WGS sequence"/>
</dbReference>
<evidence type="ECO:0000256" key="5">
    <source>
        <dbReference type="ARBA" id="ARBA00023180"/>
    </source>
</evidence>
<keyword evidence="8" id="KW-1185">Reference proteome</keyword>
<proteinExistence type="predicted"/>
<dbReference type="RefSeq" id="WP_354011173.1">
    <property type="nucleotide sequence ID" value="NZ_JBEWTA010000001.1"/>
</dbReference>
<dbReference type="InterPro" id="IPR008972">
    <property type="entry name" value="Cupredoxin"/>
</dbReference>
<feature type="domain" description="Ephrin RBD" evidence="6">
    <location>
        <begin position="23"/>
        <end position="177"/>
    </location>
</feature>
<evidence type="ECO:0000313" key="8">
    <source>
        <dbReference type="Proteomes" id="UP001549366"/>
    </source>
</evidence>
<evidence type="ECO:0000313" key="7">
    <source>
        <dbReference type="EMBL" id="MET4756892.1"/>
    </source>
</evidence>
<dbReference type="PROSITE" id="PS51551">
    <property type="entry name" value="EPHRIN_RBD_2"/>
    <property type="match status" value="1"/>
</dbReference>
<evidence type="ECO:0000256" key="3">
    <source>
        <dbReference type="ARBA" id="ARBA00023136"/>
    </source>
</evidence>
<keyword evidence="3" id="KW-0472">Membrane</keyword>
<protein>
    <recommendedName>
        <fullName evidence="6">Ephrin RBD domain-containing protein</fullName>
    </recommendedName>
</protein>
<dbReference type="Gene3D" id="2.60.40.420">
    <property type="entry name" value="Cupredoxins - blue copper proteins"/>
    <property type="match status" value="1"/>
</dbReference>
<dbReference type="InterPro" id="IPR031328">
    <property type="entry name" value="Ephrin"/>
</dbReference>
<dbReference type="Pfam" id="PF00812">
    <property type="entry name" value="Ephrin"/>
    <property type="match status" value="1"/>
</dbReference>
<gene>
    <name evidence="7" type="ORF">V5J35_002084</name>
</gene>
<organism evidence="7 8">
    <name type="scientific">Endozoicomonas lisbonensis</name>
    <dbReference type="NCBI Taxonomy" id="3120522"/>
    <lineage>
        <taxon>Bacteria</taxon>
        <taxon>Pseudomonadati</taxon>
        <taxon>Pseudomonadota</taxon>
        <taxon>Gammaproteobacteria</taxon>
        <taxon>Oceanospirillales</taxon>
        <taxon>Endozoicomonadaceae</taxon>
        <taxon>Endozoicomonas</taxon>
    </lineage>
</organism>
<comment type="caution">
    <text evidence="7">The sequence shown here is derived from an EMBL/GenBank/DDBJ whole genome shotgun (WGS) entry which is preliminary data.</text>
</comment>
<name>A0ABV2SGI7_9GAMM</name>
<keyword evidence="2" id="KW-0732">Signal</keyword>
<comment type="subcellular location">
    <subcellularLocation>
        <location evidence="1">Membrane</location>
    </subcellularLocation>
</comment>
<dbReference type="SUPFAM" id="SSF49503">
    <property type="entry name" value="Cupredoxins"/>
    <property type="match status" value="1"/>
</dbReference>
<dbReference type="InterPro" id="IPR001799">
    <property type="entry name" value="Ephrin_RBD"/>
</dbReference>
<evidence type="ECO:0000256" key="2">
    <source>
        <dbReference type="ARBA" id="ARBA00022729"/>
    </source>
</evidence>
<dbReference type="PANTHER" id="PTHR11304">
    <property type="entry name" value="EPHRIN"/>
    <property type="match status" value="1"/>
</dbReference>
<reference evidence="7 8" key="1">
    <citation type="submission" date="2024-06" db="EMBL/GenBank/DDBJ databases">
        <title>Genomic Encyclopedia of Type Strains, Phase V (KMG-V): Genome sequencing to study the core and pangenomes of soil and plant-associated prokaryotes.</title>
        <authorList>
            <person name="Whitman W."/>
        </authorList>
    </citation>
    <scope>NUCLEOTIDE SEQUENCE [LARGE SCALE GENOMIC DNA]</scope>
    <source>
        <strain evidence="7 8">NE40</strain>
    </source>
</reference>
<keyword evidence="4" id="KW-1015">Disulfide bond</keyword>
<dbReference type="PANTHER" id="PTHR11304:SF29">
    <property type="entry name" value="EPHRIN"/>
    <property type="match status" value="1"/>
</dbReference>
<dbReference type="EMBL" id="JBEWTB010000002">
    <property type="protein sequence ID" value="MET4756892.1"/>
    <property type="molecule type" value="Genomic_DNA"/>
</dbReference>
<accession>A0ABV2SGI7</accession>
<sequence>MKVSVLTAVWLLLASFTSGVKATYLPTLIWSSNNQLFSENKALCVKQYDSLIFVCPNLSLLLRSYTSGELTDLKGAPKKIKLYENLWFVDQEGYETCKINLNKKENKLVKTCKTSDNAKIAWLRVQININQADPELPRFKYNQMHYYISTANGTLGSLNNLEGGHCTTDNMRLKVFFYKTDNCLDCSEGEVRGKRLDYFFCEPRCTESQDGTLKCRMNWLVDREISTSVTTGSKVESTAGPESLQRTGFFWIPDKNHRVSLYRESPQNVVVQCPTNGTSFIIEHENTEFCQNNPEFEHGKVMTCSDSSQELMASTETPSQRCFSLWTNSTGEPVYKASLIVDYHERADSTGSVACAEHFGVLSAAALLFFLYPGMAAYD</sequence>
<evidence type="ECO:0000256" key="1">
    <source>
        <dbReference type="ARBA" id="ARBA00004370"/>
    </source>
</evidence>